<reference evidence="4" key="1">
    <citation type="journal article" date="2019" name="Int. J. Syst. Evol. Microbiol.">
        <title>The Global Catalogue of Microorganisms (GCM) 10K type strain sequencing project: providing services to taxonomists for standard genome sequencing and annotation.</title>
        <authorList>
            <consortium name="The Broad Institute Genomics Platform"/>
            <consortium name="The Broad Institute Genome Sequencing Center for Infectious Disease"/>
            <person name="Wu L."/>
            <person name="Ma J."/>
        </authorList>
    </citation>
    <scope>NUCLEOTIDE SEQUENCE [LARGE SCALE GENOMIC DNA]</scope>
    <source>
        <strain evidence="4">JCM 17458</strain>
    </source>
</reference>
<proteinExistence type="predicted"/>
<dbReference type="SUPFAM" id="SSF56281">
    <property type="entry name" value="Metallo-hydrolase/oxidoreductase"/>
    <property type="match status" value="1"/>
</dbReference>
<evidence type="ECO:0000313" key="3">
    <source>
        <dbReference type="EMBL" id="GAA4282987.1"/>
    </source>
</evidence>
<organism evidence="3 4">
    <name type="scientific">Brevibacterium daeguense</name>
    <dbReference type="NCBI Taxonomy" id="909936"/>
    <lineage>
        <taxon>Bacteria</taxon>
        <taxon>Bacillati</taxon>
        <taxon>Actinomycetota</taxon>
        <taxon>Actinomycetes</taxon>
        <taxon>Micrococcales</taxon>
        <taxon>Brevibacteriaceae</taxon>
        <taxon>Brevibacterium</taxon>
    </lineage>
</organism>
<dbReference type="InterPro" id="IPR050855">
    <property type="entry name" value="NDM-1-like"/>
</dbReference>
<accession>A0ABP8EG90</accession>
<dbReference type="Pfam" id="PF00753">
    <property type="entry name" value="Lactamase_B"/>
    <property type="match status" value="1"/>
</dbReference>
<dbReference type="EMBL" id="BAABAZ010000004">
    <property type="protein sequence ID" value="GAA4282987.1"/>
    <property type="molecule type" value="Genomic_DNA"/>
</dbReference>
<dbReference type="CDD" id="cd07721">
    <property type="entry name" value="yflN-like_MBL-fold"/>
    <property type="match status" value="1"/>
</dbReference>
<evidence type="ECO:0000313" key="4">
    <source>
        <dbReference type="Proteomes" id="UP001501586"/>
    </source>
</evidence>
<dbReference type="Gene3D" id="3.60.15.10">
    <property type="entry name" value="Ribonuclease Z/Hydroxyacylglutathione hydrolase-like"/>
    <property type="match status" value="1"/>
</dbReference>
<dbReference type="Proteomes" id="UP001501586">
    <property type="component" value="Unassembled WGS sequence"/>
</dbReference>
<dbReference type="SMART" id="SM00849">
    <property type="entry name" value="Lactamase_B"/>
    <property type="match status" value="1"/>
</dbReference>
<dbReference type="InterPro" id="IPR036866">
    <property type="entry name" value="RibonucZ/Hydroxyglut_hydro"/>
</dbReference>
<evidence type="ECO:0000259" key="2">
    <source>
        <dbReference type="SMART" id="SM00849"/>
    </source>
</evidence>
<evidence type="ECO:0000256" key="1">
    <source>
        <dbReference type="SAM" id="MobiDB-lite"/>
    </source>
</evidence>
<feature type="domain" description="Metallo-beta-lactamase" evidence="2">
    <location>
        <begin position="12"/>
        <end position="222"/>
    </location>
</feature>
<feature type="region of interest" description="Disordered" evidence="1">
    <location>
        <begin position="339"/>
        <end position="375"/>
    </location>
</feature>
<dbReference type="InterPro" id="IPR001279">
    <property type="entry name" value="Metallo-B-lactamas"/>
</dbReference>
<feature type="region of interest" description="Disordered" evidence="1">
    <location>
        <begin position="244"/>
        <end position="268"/>
    </location>
</feature>
<sequence length="375" mass="39863">MHVLRTGSGRFASNVYFLRSAVGWVLVDTGWPGSEQAIVAAAELLHGTGARPAAIVLTHIHPDHTGSLPELARRWGVGVHVHPAEVPQAQGKLLDEYANPLDRRVLRPVMRLLPSGAMQETDLSDVVRTFDPAAGVPGLPEWRCVPTPGHTPGHIALLREADGVLLAGDAVLTVDVNSPTGLVSGAQRVGGPPWITTWDRPAAEASIVALADLRPHVLAPGHGLPLTGPEATRLLSDFAAGLRRTGQGRHSPGSVARSTPGSPRPAPLTEYRRVSAARPYLALGGLVICYLALIEVTKRIFFRPRGETAVTRPVRVPQHPSKRIRRRATGFVLRQAAPARVPYLSRETPTEPSSLIDAGSSTPAPNSDPDPSGSS</sequence>
<keyword evidence="4" id="KW-1185">Reference proteome</keyword>
<dbReference type="PANTHER" id="PTHR42951:SF17">
    <property type="entry name" value="METALLO-BETA-LACTAMASE DOMAIN-CONTAINING PROTEIN"/>
    <property type="match status" value="1"/>
</dbReference>
<comment type="caution">
    <text evidence="3">The sequence shown here is derived from an EMBL/GenBank/DDBJ whole genome shotgun (WGS) entry which is preliminary data.</text>
</comment>
<name>A0ABP8EG90_9MICO</name>
<protein>
    <recommendedName>
        <fullName evidence="2">Metallo-beta-lactamase domain-containing protein</fullName>
    </recommendedName>
</protein>
<dbReference type="PANTHER" id="PTHR42951">
    <property type="entry name" value="METALLO-BETA-LACTAMASE DOMAIN-CONTAINING"/>
    <property type="match status" value="1"/>
</dbReference>
<gene>
    <name evidence="3" type="ORF">GCM10022261_05180</name>
</gene>